<evidence type="ECO:0000313" key="2">
    <source>
        <dbReference type="EMBL" id="BCZ47207.1"/>
    </source>
</evidence>
<dbReference type="RefSeq" id="WP_224033578.1">
    <property type="nucleotide sequence ID" value="NZ_AP024849.1"/>
</dbReference>
<accession>A0ABN6J368</accession>
<gene>
    <name evidence="2" type="ORF">psyc5s11_32740</name>
</gene>
<reference evidence="3" key="1">
    <citation type="submission" date="2021-07" db="EMBL/GenBank/DDBJ databases">
        <title>Complete genome sequencing of a Clostridium isolate.</title>
        <authorList>
            <person name="Ueki A."/>
            <person name="Tonouchi A."/>
        </authorList>
    </citation>
    <scope>NUCLEOTIDE SEQUENCE [LARGE SCALE GENOMIC DNA]</scope>
    <source>
        <strain evidence="3">C5S11</strain>
    </source>
</reference>
<feature type="region of interest" description="Disordered" evidence="1">
    <location>
        <begin position="43"/>
        <end position="65"/>
    </location>
</feature>
<feature type="compositionally biased region" description="Basic and acidic residues" evidence="1">
    <location>
        <begin position="56"/>
        <end position="65"/>
    </location>
</feature>
<evidence type="ECO:0000256" key="1">
    <source>
        <dbReference type="SAM" id="MobiDB-lite"/>
    </source>
</evidence>
<dbReference type="EMBL" id="AP024849">
    <property type="protein sequence ID" value="BCZ47207.1"/>
    <property type="molecule type" value="Genomic_DNA"/>
</dbReference>
<evidence type="ECO:0000313" key="3">
    <source>
        <dbReference type="Proteomes" id="UP000824633"/>
    </source>
</evidence>
<protein>
    <submittedName>
        <fullName evidence="2">Uncharacterized protein</fullName>
    </submittedName>
</protein>
<proteinExistence type="predicted"/>
<keyword evidence="3" id="KW-1185">Reference proteome</keyword>
<dbReference type="Proteomes" id="UP000824633">
    <property type="component" value="Chromosome"/>
</dbReference>
<sequence>MPKEIGGVFKKDGEVLEIIRYEILEDSYVCQKLNSIGNQTRTVKEERSLMKHKKATKDTDQSSPR</sequence>
<name>A0ABN6J368_9CLOT</name>
<organism evidence="2 3">
    <name type="scientific">Clostridium gelidum</name>
    <dbReference type="NCBI Taxonomy" id="704125"/>
    <lineage>
        <taxon>Bacteria</taxon>
        <taxon>Bacillati</taxon>
        <taxon>Bacillota</taxon>
        <taxon>Clostridia</taxon>
        <taxon>Eubacteriales</taxon>
        <taxon>Clostridiaceae</taxon>
        <taxon>Clostridium</taxon>
    </lineage>
</organism>